<evidence type="ECO:0008006" key="3">
    <source>
        <dbReference type="Google" id="ProtNLM"/>
    </source>
</evidence>
<protein>
    <recommendedName>
        <fullName evidence="3">Abortive infection protein-like C-terminal domain-containing protein</fullName>
    </recommendedName>
</protein>
<name>A0A2A4I5M3_9SPHN</name>
<dbReference type="AlphaFoldDB" id="A0A2A4I5M3"/>
<evidence type="ECO:0000313" key="2">
    <source>
        <dbReference type="Proteomes" id="UP000218323"/>
    </source>
</evidence>
<dbReference type="EMBL" id="NWVC01000006">
    <property type="protein sequence ID" value="PCG13795.1"/>
    <property type="molecule type" value="Genomic_DNA"/>
</dbReference>
<dbReference type="RefSeq" id="WP_066712647.1">
    <property type="nucleotide sequence ID" value="NZ_JBHIWA010000018.1"/>
</dbReference>
<evidence type="ECO:0000313" key="1">
    <source>
        <dbReference type="EMBL" id="PCG13795.1"/>
    </source>
</evidence>
<accession>A0A2A4I5M3</accession>
<dbReference type="Proteomes" id="UP000218323">
    <property type="component" value="Unassembled WGS sequence"/>
</dbReference>
<organism evidence="1 2">
    <name type="scientific">Sphingomonas adhaesiva</name>
    <dbReference type="NCBI Taxonomy" id="28212"/>
    <lineage>
        <taxon>Bacteria</taxon>
        <taxon>Pseudomonadati</taxon>
        <taxon>Pseudomonadota</taxon>
        <taxon>Alphaproteobacteria</taxon>
        <taxon>Sphingomonadales</taxon>
        <taxon>Sphingomonadaceae</taxon>
        <taxon>Sphingomonas</taxon>
    </lineage>
</organism>
<proteinExistence type="predicted"/>
<keyword evidence="2" id="KW-1185">Reference proteome</keyword>
<gene>
    <name evidence="1" type="ORF">COA07_12915</name>
</gene>
<sequence>MSYFADKLVNDPNEPTLDMWLVDQALEMTQGYVLNFSDATFNDFVRRKFGIDATAPIYTVNGASKAKRLRALLRSLVPGAQAEVLRTFWAYRQEIVGHGFASELEPKVKADFLAMIARLDGVEQPIDIAIVEAFSDDPTLAELVEAIQREIQANAPHAALDRLHTYAMKKFADLIERDGGTVGHGDALHSRAGRYINGLRQAGQISEFSEKIAKSTVQVCEQFNQVRNNRSLAHDNTILGIAEGRYVFETVLSLLRFIRALDEAKFGR</sequence>
<reference evidence="1 2" key="1">
    <citation type="submission" date="2017-09" db="EMBL/GenBank/DDBJ databases">
        <title>Sphingomonas adhaesiva DSM 7418, whole genome shotgun sequence.</title>
        <authorList>
            <person name="Feng G."/>
            <person name="Zhu H."/>
        </authorList>
    </citation>
    <scope>NUCLEOTIDE SEQUENCE [LARGE SCALE GENOMIC DNA]</scope>
    <source>
        <strain evidence="1 2">DSM 7418</strain>
    </source>
</reference>
<comment type="caution">
    <text evidence="1">The sequence shown here is derived from an EMBL/GenBank/DDBJ whole genome shotgun (WGS) entry which is preliminary data.</text>
</comment>